<reference evidence="1" key="1">
    <citation type="journal article" date="2015" name="Nature">
        <title>Complex archaea that bridge the gap between prokaryotes and eukaryotes.</title>
        <authorList>
            <person name="Spang A."/>
            <person name="Saw J.H."/>
            <person name="Jorgensen S.L."/>
            <person name="Zaremba-Niedzwiedzka K."/>
            <person name="Martijn J."/>
            <person name="Lind A.E."/>
            <person name="van Eijk R."/>
            <person name="Schleper C."/>
            <person name="Guy L."/>
            <person name="Ettema T.J."/>
        </authorList>
    </citation>
    <scope>NUCLEOTIDE SEQUENCE</scope>
</reference>
<dbReference type="Pfam" id="PF03237">
    <property type="entry name" value="Terminase_6N"/>
    <property type="match status" value="1"/>
</dbReference>
<dbReference type="Gene3D" id="3.40.50.300">
    <property type="entry name" value="P-loop containing nucleotide triphosphate hydrolases"/>
    <property type="match status" value="1"/>
</dbReference>
<dbReference type="InterPro" id="IPR027417">
    <property type="entry name" value="P-loop_NTPase"/>
</dbReference>
<dbReference type="Gene3D" id="3.30.420.280">
    <property type="match status" value="1"/>
</dbReference>
<dbReference type="AlphaFoldDB" id="A0A0F9UED9"/>
<sequence length="457" mass="51580">MPKRFVASIPQSQFLLSLARYIGLMGGVGSGKTAAGAVKAVKKISEGEDGIIVAPDFPQLYKSTFPEFLKWAPMSLCTNAHLDHPHTQKKIMTFNIRGKEVLVYYGGIEKEKGWAGPNVNWAWFDEGGRKRTRLAFNILAARIRVGLNPQLWVTTTPAGIAHWLYDVFVKGIFDEDVLKILYELGYKGKVVDYFHVTTEDNKQHVDPFYYATLMGLYTGKMREQELLGGFVSLDGAIWDDFEPSGRNVTEKADYFSGVPIEWWVDDGFTVGHPRVILMAQIIPPFINVFDEYVATYELPEISIDNALDRPWPLPGLAYVDSSAAELRSRLWNKNIDTIKATHSVEEGIKRTASWIRNAAGVAHVRWHPRCEFSLKEIPGYVRDSATKKPIKASDNAADALRYGLWFKDREDIWGEEADPDAVLAQRAHDKRMMDEAAERAAHPASLQQYYASIWTGM</sequence>
<evidence type="ECO:0000313" key="1">
    <source>
        <dbReference type="EMBL" id="KKN85737.1"/>
    </source>
</evidence>
<gene>
    <name evidence="1" type="ORF">LCGC14_0275420</name>
</gene>
<organism evidence="1">
    <name type="scientific">marine sediment metagenome</name>
    <dbReference type="NCBI Taxonomy" id="412755"/>
    <lineage>
        <taxon>unclassified sequences</taxon>
        <taxon>metagenomes</taxon>
        <taxon>ecological metagenomes</taxon>
    </lineage>
</organism>
<proteinExistence type="predicted"/>
<comment type="caution">
    <text evidence="1">The sequence shown here is derived from an EMBL/GenBank/DDBJ whole genome shotgun (WGS) entry which is preliminary data.</text>
</comment>
<accession>A0A0F9UED9</accession>
<dbReference type="EMBL" id="LAZR01000155">
    <property type="protein sequence ID" value="KKN85737.1"/>
    <property type="molecule type" value="Genomic_DNA"/>
</dbReference>
<name>A0A0F9UED9_9ZZZZ</name>
<protein>
    <submittedName>
        <fullName evidence="1">Uncharacterized protein</fullName>
    </submittedName>
</protein>